<dbReference type="InterPro" id="IPR036249">
    <property type="entry name" value="Thioredoxin-like_sf"/>
</dbReference>
<keyword evidence="7 10" id="KW-0472">Membrane</keyword>
<feature type="transmembrane region" description="Helical" evidence="10">
    <location>
        <begin position="193"/>
        <end position="214"/>
    </location>
</feature>
<dbReference type="PANTHER" id="PTHR34573:SF1">
    <property type="entry name" value="VITAMIN K EPOXIDE REDUCTASE DOMAIN-CONTAINING PROTEIN"/>
    <property type="match status" value="1"/>
</dbReference>
<evidence type="ECO:0000256" key="6">
    <source>
        <dbReference type="ARBA" id="ARBA00023002"/>
    </source>
</evidence>
<evidence type="ECO:0000256" key="3">
    <source>
        <dbReference type="ARBA" id="ARBA00022692"/>
    </source>
</evidence>
<dbReference type="CDD" id="cd12916">
    <property type="entry name" value="VKOR_1"/>
    <property type="match status" value="1"/>
</dbReference>
<dbReference type="Pfam" id="PF07884">
    <property type="entry name" value="VKOR"/>
    <property type="match status" value="1"/>
</dbReference>
<feature type="chain" id="PRO_5013015357" evidence="11">
    <location>
        <begin position="27"/>
        <end position="345"/>
    </location>
</feature>
<feature type="transmembrane region" description="Helical" evidence="10">
    <location>
        <begin position="299"/>
        <end position="323"/>
    </location>
</feature>
<feature type="transmembrane region" description="Helical" evidence="10">
    <location>
        <begin position="274"/>
        <end position="293"/>
    </location>
</feature>
<evidence type="ECO:0000313" key="13">
    <source>
        <dbReference type="EMBL" id="PDW03308.1"/>
    </source>
</evidence>
<evidence type="ECO:0000313" key="14">
    <source>
        <dbReference type="Proteomes" id="UP000220527"/>
    </source>
</evidence>
<comment type="caution">
    <text evidence="13">The sequence shown here is derived from an EMBL/GenBank/DDBJ whole genome shotgun (WGS) entry which is preliminary data.</text>
</comment>
<dbReference type="SMART" id="SM00756">
    <property type="entry name" value="VKc"/>
    <property type="match status" value="1"/>
</dbReference>
<evidence type="ECO:0000256" key="7">
    <source>
        <dbReference type="ARBA" id="ARBA00023136"/>
    </source>
</evidence>
<keyword evidence="5 10" id="KW-1133">Transmembrane helix</keyword>
<keyword evidence="4" id="KW-0874">Quinone</keyword>
<dbReference type="GO" id="GO:0016491">
    <property type="term" value="F:oxidoreductase activity"/>
    <property type="evidence" value="ECO:0007669"/>
    <property type="project" value="UniProtKB-KW"/>
</dbReference>
<dbReference type="GO" id="GO:0016020">
    <property type="term" value="C:membrane"/>
    <property type="evidence" value="ECO:0007669"/>
    <property type="project" value="UniProtKB-SubCell"/>
</dbReference>
<dbReference type="InterPro" id="IPR038354">
    <property type="entry name" value="VKOR_sf"/>
</dbReference>
<dbReference type="Proteomes" id="UP000220527">
    <property type="component" value="Unassembled WGS sequence"/>
</dbReference>
<dbReference type="AlphaFoldDB" id="A0A2A6RKB4"/>
<feature type="signal peptide" evidence="11">
    <location>
        <begin position="1"/>
        <end position="26"/>
    </location>
</feature>
<dbReference type="SUPFAM" id="SSF52833">
    <property type="entry name" value="Thioredoxin-like"/>
    <property type="match status" value="1"/>
</dbReference>
<feature type="transmembrane region" description="Helical" evidence="10">
    <location>
        <begin position="241"/>
        <end position="262"/>
    </location>
</feature>
<proteinExistence type="inferred from homology"/>
<dbReference type="PROSITE" id="PS51354">
    <property type="entry name" value="GLUTAREDOXIN_2"/>
    <property type="match status" value="1"/>
</dbReference>
<dbReference type="RefSeq" id="WP_097643836.1">
    <property type="nucleotide sequence ID" value="NZ_NQWI01000033.1"/>
</dbReference>
<keyword evidence="11" id="KW-0732">Signal</keyword>
<feature type="transmembrane region" description="Helical" evidence="10">
    <location>
        <begin position="162"/>
        <end position="181"/>
    </location>
</feature>
<dbReference type="EMBL" id="NQWI01000033">
    <property type="protein sequence ID" value="PDW03308.1"/>
    <property type="molecule type" value="Genomic_DNA"/>
</dbReference>
<keyword evidence="8" id="KW-1015">Disulfide bond</keyword>
<dbReference type="PANTHER" id="PTHR34573">
    <property type="entry name" value="VKC DOMAIN-CONTAINING PROTEIN"/>
    <property type="match status" value="1"/>
</dbReference>
<keyword evidence="3 10" id="KW-0812">Transmembrane</keyword>
<dbReference type="Gene3D" id="1.20.1440.130">
    <property type="entry name" value="VKOR domain"/>
    <property type="match status" value="1"/>
</dbReference>
<keyword evidence="9" id="KW-0676">Redox-active center</keyword>
<evidence type="ECO:0000256" key="10">
    <source>
        <dbReference type="SAM" id="Phobius"/>
    </source>
</evidence>
<evidence type="ECO:0000256" key="8">
    <source>
        <dbReference type="ARBA" id="ARBA00023157"/>
    </source>
</evidence>
<gene>
    <name evidence="13" type="ORF">CJ255_09335</name>
</gene>
<keyword evidence="6" id="KW-0560">Oxidoreductase</keyword>
<dbReference type="OrthoDB" id="9783799at2"/>
<evidence type="ECO:0000256" key="11">
    <source>
        <dbReference type="SAM" id="SignalP"/>
    </source>
</evidence>
<evidence type="ECO:0000256" key="2">
    <source>
        <dbReference type="ARBA" id="ARBA00006214"/>
    </source>
</evidence>
<name>A0A2A6RKB4_9CHLR</name>
<comment type="similarity">
    <text evidence="2">Belongs to the VKOR family.</text>
</comment>
<dbReference type="InterPro" id="IPR012932">
    <property type="entry name" value="VKOR"/>
</dbReference>
<evidence type="ECO:0000259" key="12">
    <source>
        <dbReference type="SMART" id="SM00756"/>
    </source>
</evidence>
<keyword evidence="14" id="KW-1185">Reference proteome</keyword>
<sequence length="345" mass="36880">MSYRTTFLVALIAFLLSIMGASSLRANEPVAHGILFFSPTCPHCHVVIDDVLPPLEARYGAQLAIMIIDVSQPDGQAIYRAAVERFNVPQERLGVPALIFGEQFLVGSAEIPQLLPGMIAETLAAGGNAWPAIPGFTPPALDQPMPTPQALSPFQRDPVGNGAAVVMLAIMLISVFVLARFMRGPFDQPLAPWRVKAVPILTLIGMVVATYLAYIEISGAEAVCGPVGDCNTVQQSEYAKIFGIPVGLIGLAGYTVILLAWAIRQYGSGRSAHWAAIALPTIVFGGVLFSSYLTFLEPFVIGATCAWCLASAAIMTALLWVTVPQNKAPATRGRRRTDQGRKLAH</sequence>
<dbReference type="GO" id="GO:0048038">
    <property type="term" value="F:quinone binding"/>
    <property type="evidence" value="ECO:0007669"/>
    <property type="project" value="UniProtKB-KW"/>
</dbReference>
<evidence type="ECO:0000256" key="1">
    <source>
        <dbReference type="ARBA" id="ARBA00004141"/>
    </source>
</evidence>
<dbReference type="InterPro" id="IPR044698">
    <property type="entry name" value="VKOR/LTO1"/>
</dbReference>
<evidence type="ECO:0000256" key="5">
    <source>
        <dbReference type="ARBA" id="ARBA00022989"/>
    </source>
</evidence>
<accession>A0A2A6RKB4</accession>
<evidence type="ECO:0000256" key="9">
    <source>
        <dbReference type="ARBA" id="ARBA00023284"/>
    </source>
</evidence>
<feature type="domain" description="Vitamin K epoxide reductase" evidence="12">
    <location>
        <begin position="191"/>
        <end position="326"/>
    </location>
</feature>
<comment type="subcellular location">
    <subcellularLocation>
        <location evidence="1">Membrane</location>
        <topology evidence="1">Multi-pass membrane protein</topology>
    </subcellularLocation>
</comment>
<reference evidence="14" key="1">
    <citation type="submission" date="2017-08" db="EMBL/GenBank/DDBJ databases">
        <authorList>
            <person name="Grouzdev D.S."/>
            <person name="Gaisin V.A."/>
            <person name="Rysina M.S."/>
            <person name="Gorlenko V.M."/>
        </authorList>
    </citation>
    <scope>NUCLEOTIDE SEQUENCE [LARGE SCALE GENOMIC DNA]</scope>
    <source>
        <strain evidence="14">Kir15-3F</strain>
    </source>
</reference>
<evidence type="ECO:0000256" key="4">
    <source>
        <dbReference type="ARBA" id="ARBA00022719"/>
    </source>
</evidence>
<organism evidence="13 14">
    <name type="scientific">Candidatus Viridilinea mediisalina</name>
    <dbReference type="NCBI Taxonomy" id="2024553"/>
    <lineage>
        <taxon>Bacteria</taxon>
        <taxon>Bacillati</taxon>
        <taxon>Chloroflexota</taxon>
        <taxon>Chloroflexia</taxon>
        <taxon>Chloroflexales</taxon>
        <taxon>Chloroflexineae</taxon>
        <taxon>Oscillochloridaceae</taxon>
        <taxon>Candidatus Viridilinea</taxon>
    </lineage>
</organism>
<protein>
    <submittedName>
        <fullName evidence="13">Vitamin K epoxide reductase</fullName>
    </submittedName>
</protein>